<evidence type="ECO:0000313" key="1">
    <source>
        <dbReference type="EnsemblPlants" id="AVESA.00010b.r2.1CG0077850.1.CDS"/>
    </source>
</evidence>
<protein>
    <submittedName>
        <fullName evidence="1">Uncharacterized protein</fullName>
    </submittedName>
</protein>
<name>A0ACD5TL37_AVESA</name>
<evidence type="ECO:0000313" key="2">
    <source>
        <dbReference type="Proteomes" id="UP001732700"/>
    </source>
</evidence>
<accession>A0ACD5TL37</accession>
<organism evidence="1 2">
    <name type="scientific">Avena sativa</name>
    <name type="common">Oat</name>
    <dbReference type="NCBI Taxonomy" id="4498"/>
    <lineage>
        <taxon>Eukaryota</taxon>
        <taxon>Viridiplantae</taxon>
        <taxon>Streptophyta</taxon>
        <taxon>Embryophyta</taxon>
        <taxon>Tracheophyta</taxon>
        <taxon>Spermatophyta</taxon>
        <taxon>Magnoliopsida</taxon>
        <taxon>Liliopsida</taxon>
        <taxon>Poales</taxon>
        <taxon>Poaceae</taxon>
        <taxon>BOP clade</taxon>
        <taxon>Pooideae</taxon>
        <taxon>Poodae</taxon>
        <taxon>Poeae</taxon>
        <taxon>Poeae Chloroplast Group 1 (Aveneae type)</taxon>
        <taxon>Aveninae</taxon>
        <taxon>Avena</taxon>
    </lineage>
</organism>
<proteinExistence type="predicted"/>
<reference evidence="1" key="1">
    <citation type="submission" date="2021-05" db="EMBL/GenBank/DDBJ databases">
        <authorList>
            <person name="Scholz U."/>
            <person name="Mascher M."/>
            <person name="Fiebig A."/>
        </authorList>
    </citation>
    <scope>NUCLEOTIDE SEQUENCE [LARGE SCALE GENOMIC DNA]</scope>
</reference>
<dbReference type="Proteomes" id="UP001732700">
    <property type="component" value="Chromosome 1C"/>
</dbReference>
<keyword evidence="2" id="KW-1185">Reference proteome</keyword>
<dbReference type="EnsemblPlants" id="AVESA.00010b.r2.1CG0077850.1">
    <property type="protein sequence ID" value="AVESA.00010b.r2.1CG0077850.1.CDS"/>
    <property type="gene ID" value="AVESA.00010b.r2.1CG0077850"/>
</dbReference>
<sequence length="400" mass="43049">MAVIIPTQKDDLTNRSRTFAEAVATMVWLVILAAAVKGKSKVDVPRNMLILSASTIITGFGPLLTSCISKSKSAISDLTALLSAAMLFSLAYWVATFTVSEDYILIPVAGLSLCCTVIRIISYCVGIKKYGYPERTKDFYTINDGSHEFLCCMTGIHFLWLESLALEGLISETHGIQQALSETMGTVNILSCAGGLFIIHIGMTPAITSTEMDHIQGPIIGNDSLMIITIGIVLGVAMWELFVLQGLLLLIIGTLIVVFIGVMHSKEAAGGTQNTEPPKLAPLGLTKLMVTGFVIVSISVDSTNQLIKWFLVFAAAAILSGLVWRLLTQAQVWKTLEIKENKQVSPKAIKNLALVSFSAKTACFCTHIFIAIATCLLVFEIFDVNQSRTAASPAPAPACI</sequence>
<reference evidence="1" key="2">
    <citation type="submission" date="2025-09" db="UniProtKB">
        <authorList>
            <consortium name="EnsemblPlants"/>
        </authorList>
    </citation>
    <scope>IDENTIFICATION</scope>
</reference>